<keyword evidence="3" id="KW-1185">Reference proteome</keyword>
<dbReference type="EMBL" id="JAGSXJ010000014">
    <property type="protein sequence ID" value="KAH6685799.1"/>
    <property type="molecule type" value="Genomic_DNA"/>
</dbReference>
<dbReference type="InterPro" id="IPR015424">
    <property type="entry name" value="PyrdxlP-dep_Trfase"/>
</dbReference>
<reference evidence="2" key="1">
    <citation type="journal article" date="2021" name="Nat. Commun.">
        <title>Genetic determinants of endophytism in the Arabidopsis root mycobiome.</title>
        <authorList>
            <person name="Mesny F."/>
            <person name="Miyauchi S."/>
            <person name="Thiergart T."/>
            <person name="Pickel B."/>
            <person name="Atanasova L."/>
            <person name="Karlsson M."/>
            <person name="Huettel B."/>
            <person name="Barry K.W."/>
            <person name="Haridas S."/>
            <person name="Chen C."/>
            <person name="Bauer D."/>
            <person name="Andreopoulos W."/>
            <person name="Pangilinan J."/>
            <person name="LaButti K."/>
            <person name="Riley R."/>
            <person name="Lipzen A."/>
            <person name="Clum A."/>
            <person name="Drula E."/>
            <person name="Henrissat B."/>
            <person name="Kohler A."/>
            <person name="Grigoriev I.V."/>
            <person name="Martin F.M."/>
            <person name="Hacquard S."/>
        </authorList>
    </citation>
    <scope>NUCLEOTIDE SEQUENCE</scope>
    <source>
        <strain evidence="2">MPI-SDFR-AT-0117</strain>
    </source>
</reference>
<dbReference type="Gene3D" id="3.40.640.10">
    <property type="entry name" value="Type I PLP-dependent aspartate aminotransferase-like (Major domain)"/>
    <property type="match status" value="1"/>
</dbReference>
<dbReference type="InterPro" id="IPR015421">
    <property type="entry name" value="PyrdxlP-dep_Trfase_major"/>
</dbReference>
<organism evidence="2 3">
    <name type="scientific">Plectosphaerella plurivora</name>
    <dbReference type="NCBI Taxonomy" id="936078"/>
    <lineage>
        <taxon>Eukaryota</taxon>
        <taxon>Fungi</taxon>
        <taxon>Dikarya</taxon>
        <taxon>Ascomycota</taxon>
        <taxon>Pezizomycotina</taxon>
        <taxon>Sordariomycetes</taxon>
        <taxon>Hypocreomycetidae</taxon>
        <taxon>Glomerellales</taxon>
        <taxon>Plectosphaerellaceae</taxon>
        <taxon>Plectosphaerella</taxon>
    </lineage>
</organism>
<dbReference type="AlphaFoldDB" id="A0A9P9A9G5"/>
<feature type="region of interest" description="Disordered" evidence="1">
    <location>
        <begin position="156"/>
        <end position="196"/>
    </location>
</feature>
<sequence>MSSEPSTPPAPALPAGMPKQRLDHDFNSAWGSILCFDQLSAITTMNPLWRELVTNRLGFENNYERLLTMYTERFVSFFGGYHPIDFQSTTAQAMKPAAVARLMFWLASHSLAEAHKTTPDKVDRDMVLKMLAWTEAQMETPRWAVLSDSYAAASTGVSSPTPSPVVSLPPLPSPTPLADTIQSTPSSNPDRRPPHSAESFVINVTQSITQADLRATLETAKDQGCIGIVVETVETQYNGRVLDPAHYARARRACAEKGLVFAVDETLTAVRCGSPFSFQRGEYNDTEPPDIVFFGRALAAQGAAVHFGAPLLRPLGLVGDAEGRAAAVKGWQRRRSPGRPARPLASAVLVQAVAAADLAAERELPMVSRVLGRAVREFVMRHVREMGLRDAQGEGLVKPVDVLGGLESFVFVRKDVAAGLRVMGAGTAAQWMPWVRWFPRLEMDMASAEVLEAVVGEGSRASREGLSVLLEGQGARPHWCFCCGNRATGGRGVEWCRRCCINVCEHEACVRQLERHTCVG</sequence>
<dbReference type="Proteomes" id="UP000770015">
    <property type="component" value="Unassembled WGS sequence"/>
</dbReference>
<name>A0A9P9A9G5_9PEZI</name>
<gene>
    <name evidence="2" type="ORF">F5X68DRAFT_17111</name>
</gene>
<evidence type="ECO:0000313" key="2">
    <source>
        <dbReference type="EMBL" id="KAH6685799.1"/>
    </source>
</evidence>
<dbReference type="OrthoDB" id="406765at2759"/>
<protein>
    <submittedName>
        <fullName evidence="2">Uncharacterized protein</fullName>
    </submittedName>
</protein>
<evidence type="ECO:0000256" key="1">
    <source>
        <dbReference type="SAM" id="MobiDB-lite"/>
    </source>
</evidence>
<proteinExistence type="predicted"/>
<accession>A0A9P9A9G5</accession>
<comment type="caution">
    <text evidence="2">The sequence shown here is derived from an EMBL/GenBank/DDBJ whole genome shotgun (WGS) entry which is preliminary data.</text>
</comment>
<feature type="compositionally biased region" description="Pro residues" evidence="1">
    <location>
        <begin position="161"/>
        <end position="175"/>
    </location>
</feature>
<dbReference type="SUPFAM" id="SSF53383">
    <property type="entry name" value="PLP-dependent transferases"/>
    <property type="match status" value="1"/>
</dbReference>
<evidence type="ECO:0000313" key="3">
    <source>
        <dbReference type="Proteomes" id="UP000770015"/>
    </source>
</evidence>